<gene>
    <name evidence="1" type="ORF">L1049_004505</name>
</gene>
<protein>
    <submittedName>
        <fullName evidence="1">Uncharacterized protein</fullName>
    </submittedName>
</protein>
<name>A0AAP0WW83_LIQFO</name>
<accession>A0AAP0WW83</accession>
<dbReference type="Proteomes" id="UP001415857">
    <property type="component" value="Unassembled WGS sequence"/>
</dbReference>
<keyword evidence="2" id="KW-1185">Reference proteome</keyword>
<evidence type="ECO:0000313" key="2">
    <source>
        <dbReference type="Proteomes" id="UP001415857"/>
    </source>
</evidence>
<dbReference type="AlphaFoldDB" id="A0AAP0WW83"/>
<reference evidence="1 2" key="1">
    <citation type="journal article" date="2024" name="Plant J.">
        <title>Genome sequences and population genomics reveal climatic adaptation and genomic divergence between two closely related sweetgum species.</title>
        <authorList>
            <person name="Xu W.Q."/>
            <person name="Ren C.Q."/>
            <person name="Zhang X.Y."/>
            <person name="Comes H.P."/>
            <person name="Liu X.H."/>
            <person name="Li Y.G."/>
            <person name="Kettle C.J."/>
            <person name="Jalonen R."/>
            <person name="Gaisberger H."/>
            <person name="Ma Y.Z."/>
            <person name="Qiu Y.X."/>
        </authorList>
    </citation>
    <scope>NUCLEOTIDE SEQUENCE [LARGE SCALE GENOMIC DNA]</scope>
    <source>
        <strain evidence="1">Hangzhou</strain>
    </source>
</reference>
<evidence type="ECO:0000313" key="1">
    <source>
        <dbReference type="EMBL" id="KAK9281602.1"/>
    </source>
</evidence>
<organism evidence="1 2">
    <name type="scientific">Liquidambar formosana</name>
    <name type="common">Formosan gum</name>
    <dbReference type="NCBI Taxonomy" id="63359"/>
    <lineage>
        <taxon>Eukaryota</taxon>
        <taxon>Viridiplantae</taxon>
        <taxon>Streptophyta</taxon>
        <taxon>Embryophyta</taxon>
        <taxon>Tracheophyta</taxon>
        <taxon>Spermatophyta</taxon>
        <taxon>Magnoliopsida</taxon>
        <taxon>eudicotyledons</taxon>
        <taxon>Gunneridae</taxon>
        <taxon>Pentapetalae</taxon>
        <taxon>Saxifragales</taxon>
        <taxon>Altingiaceae</taxon>
        <taxon>Liquidambar</taxon>
    </lineage>
</organism>
<comment type="caution">
    <text evidence="1">The sequence shown here is derived from an EMBL/GenBank/DDBJ whole genome shotgun (WGS) entry which is preliminary data.</text>
</comment>
<dbReference type="EMBL" id="JBBPBK010000007">
    <property type="protein sequence ID" value="KAK9281602.1"/>
    <property type="molecule type" value="Genomic_DNA"/>
</dbReference>
<sequence length="74" mass="8900">MILQQMFWEYAPKTCNSLLFYQVRKVLQLILGYYEMLLVEDMVLRSLMVFIILLMLDIPMERDFLPYIEGSDIT</sequence>
<proteinExistence type="predicted"/>